<evidence type="ECO:0000256" key="7">
    <source>
        <dbReference type="SAM" id="SignalP"/>
    </source>
</evidence>
<feature type="region of interest" description="Disordered" evidence="6">
    <location>
        <begin position="25"/>
        <end position="72"/>
    </location>
</feature>
<keyword evidence="2" id="KW-1134">Transmembrane beta strand</keyword>
<dbReference type="InterPro" id="IPR051906">
    <property type="entry name" value="TolC-like"/>
</dbReference>
<dbReference type="RefSeq" id="WP_272011735.1">
    <property type="nucleotide sequence ID" value="NZ_JAQNDN010000028.1"/>
</dbReference>
<evidence type="ECO:0000256" key="4">
    <source>
        <dbReference type="ARBA" id="ARBA00023136"/>
    </source>
</evidence>
<evidence type="ECO:0000256" key="6">
    <source>
        <dbReference type="SAM" id="MobiDB-lite"/>
    </source>
</evidence>
<feature type="signal peptide" evidence="7">
    <location>
        <begin position="1"/>
        <end position="26"/>
    </location>
</feature>
<proteinExistence type="predicted"/>
<organism evidence="8 9">
    <name type="scientific">Nannocystis radixulma</name>
    <dbReference type="NCBI Taxonomy" id="2995305"/>
    <lineage>
        <taxon>Bacteria</taxon>
        <taxon>Pseudomonadati</taxon>
        <taxon>Myxococcota</taxon>
        <taxon>Polyangia</taxon>
        <taxon>Nannocystales</taxon>
        <taxon>Nannocystaceae</taxon>
        <taxon>Nannocystis</taxon>
    </lineage>
</organism>
<reference evidence="8 9" key="1">
    <citation type="submission" date="2022-11" db="EMBL/GenBank/DDBJ databases">
        <title>Minimal conservation of predation-associated metabolite biosynthetic gene clusters underscores biosynthetic potential of Myxococcota including descriptions for ten novel species: Archangium lansinium sp. nov., Myxococcus landrumus sp. nov., Nannocystis bai.</title>
        <authorList>
            <person name="Ahearne A."/>
            <person name="Stevens C."/>
            <person name="Dowd S."/>
        </authorList>
    </citation>
    <scope>NUCLEOTIDE SEQUENCE [LARGE SCALE GENOMIC DNA]</scope>
    <source>
        <strain evidence="8 9">NCELM</strain>
    </source>
</reference>
<keyword evidence="3" id="KW-0812">Transmembrane</keyword>
<evidence type="ECO:0000256" key="1">
    <source>
        <dbReference type="ARBA" id="ARBA00004442"/>
    </source>
</evidence>
<name>A0ABT5BPE4_9BACT</name>
<dbReference type="PANTHER" id="PTHR30026">
    <property type="entry name" value="OUTER MEMBRANE PROTEIN TOLC"/>
    <property type="match status" value="1"/>
</dbReference>
<keyword evidence="9" id="KW-1185">Reference proteome</keyword>
<protein>
    <submittedName>
        <fullName evidence="8">TolC family protein</fullName>
    </submittedName>
</protein>
<gene>
    <name evidence="8" type="ORF">POL58_50375</name>
</gene>
<evidence type="ECO:0000256" key="3">
    <source>
        <dbReference type="ARBA" id="ARBA00022692"/>
    </source>
</evidence>
<keyword evidence="4" id="KW-0472">Membrane</keyword>
<dbReference type="EMBL" id="JAQNDN010000028">
    <property type="protein sequence ID" value="MDC0676039.1"/>
    <property type="molecule type" value="Genomic_DNA"/>
</dbReference>
<comment type="subcellular location">
    <subcellularLocation>
        <location evidence="1">Cell outer membrane</location>
    </subcellularLocation>
</comment>
<evidence type="ECO:0000313" key="9">
    <source>
        <dbReference type="Proteomes" id="UP001217838"/>
    </source>
</evidence>
<evidence type="ECO:0000313" key="8">
    <source>
        <dbReference type="EMBL" id="MDC0676039.1"/>
    </source>
</evidence>
<feature type="chain" id="PRO_5046468794" evidence="7">
    <location>
        <begin position="27"/>
        <end position="530"/>
    </location>
</feature>
<dbReference type="Proteomes" id="UP001217838">
    <property type="component" value="Unassembled WGS sequence"/>
</dbReference>
<keyword evidence="5" id="KW-0998">Cell outer membrane</keyword>
<accession>A0ABT5BPE4</accession>
<keyword evidence="7" id="KW-0732">Signal</keyword>
<evidence type="ECO:0000256" key="5">
    <source>
        <dbReference type="ARBA" id="ARBA00023237"/>
    </source>
</evidence>
<dbReference type="Gene3D" id="1.20.1600.10">
    <property type="entry name" value="Outer membrane efflux proteins (OEP)"/>
    <property type="match status" value="1"/>
</dbReference>
<comment type="caution">
    <text evidence="8">The sequence shown here is derived from an EMBL/GenBank/DDBJ whole genome shotgun (WGS) entry which is preliminary data.</text>
</comment>
<dbReference type="PANTHER" id="PTHR30026:SF21">
    <property type="entry name" value="SLR1270 PROTEIN"/>
    <property type="match status" value="1"/>
</dbReference>
<dbReference type="SUPFAM" id="SSF56954">
    <property type="entry name" value="Outer membrane efflux proteins (OEP)"/>
    <property type="match status" value="1"/>
</dbReference>
<sequence>MMTPTLRAARSAALLGALLSTADASAAPPVPNARDTAPLEVPVPDEKGETRTGGPDPQAEPREAAPKTRSGPVLTLAEVLDSVEKRDPRMKSAELGIRGAEGHARSAKGNYDPVLRGRAVLEPVYRNSILDARVEQPTPLWGLTAWAGYQVGVGRRPFYNATIDTILDIDDRVGSRDVRSTAGTLSAGLTLPLWRDRAIDRRRANIRQTAMERDRMQELRDAQLLDLEVAAATSYWTWVANGLRLEIEQTLLELAQTRDEALSRRIELGALDPLAGVDNRRLILDREGRVVAAERAFQHAGLQLSLYLRNSSGNPVVPGAERLPAQLPAMANPAADNVEAEINSALERRPDRRARMTLRSQADVELRWAKNQRSPRIELSAWVSRYMGRPLLPDFVRTGAVMALVFEIPIPMRFARGQLDATRAAAAVVAAELRLLDDTISVQIRDGHQALVAAYRRARLANQEVDLTRQLAAAEYRKFQLGAGDLILVNLREVASADAANNEIQAEADYFVAKAKLEGALGTGVQPVAP</sequence>
<evidence type="ECO:0000256" key="2">
    <source>
        <dbReference type="ARBA" id="ARBA00022452"/>
    </source>
</evidence>